<comment type="caution">
    <text evidence="2">The sequence shown here is derived from an EMBL/GenBank/DDBJ whole genome shotgun (WGS) entry which is preliminary data.</text>
</comment>
<evidence type="ECO:0000313" key="2">
    <source>
        <dbReference type="EMBL" id="KAF9077330.1"/>
    </source>
</evidence>
<evidence type="ECO:0000313" key="3">
    <source>
        <dbReference type="Proteomes" id="UP000772434"/>
    </source>
</evidence>
<dbReference type="EMBL" id="JADNRY010000004">
    <property type="protein sequence ID" value="KAF9077330.1"/>
    <property type="molecule type" value="Genomic_DNA"/>
</dbReference>
<name>A0A9P5Q9G2_9AGAR</name>
<dbReference type="Proteomes" id="UP000772434">
    <property type="component" value="Unassembled WGS sequence"/>
</dbReference>
<keyword evidence="3" id="KW-1185">Reference proteome</keyword>
<dbReference type="AlphaFoldDB" id="A0A9P5Q9G2"/>
<gene>
    <name evidence="2" type="ORF">BDP27DRAFT_1413752</name>
</gene>
<proteinExistence type="predicted"/>
<feature type="region of interest" description="Disordered" evidence="1">
    <location>
        <begin position="200"/>
        <end position="222"/>
    </location>
</feature>
<evidence type="ECO:0000256" key="1">
    <source>
        <dbReference type="SAM" id="MobiDB-lite"/>
    </source>
</evidence>
<reference evidence="2" key="1">
    <citation type="submission" date="2020-11" db="EMBL/GenBank/DDBJ databases">
        <authorList>
            <consortium name="DOE Joint Genome Institute"/>
            <person name="Ahrendt S."/>
            <person name="Riley R."/>
            <person name="Andreopoulos W."/>
            <person name="Labutti K."/>
            <person name="Pangilinan J."/>
            <person name="Ruiz-Duenas F.J."/>
            <person name="Barrasa J.M."/>
            <person name="Sanchez-Garcia M."/>
            <person name="Camarero S."/>
            <person name="Miyauchi S."/>
            <person name="Serrano A."/>
            <person name="Linde D."/>
            <person name="Babiker R."/>
            <person name="Drula E."/>
            <person name="Ayuso-Fernandez I."/>
            <person name="Pacheco R."/>
            <person name="Padilla G."/>
            <person name="Ferreira P."/>
            <person name="Barriuso J."/>
            <person name="Kellner H."/>
            <person name="Castanera R."/>
            <person name="Alfaro M."/>
            <person name="Ramirez L."/>
            <person name="Pisabarro A.G."/>
            <person name="Kuo A."/>
            <person name="Tritt A."/>
            <person name="Lipzen A."/>
            <person name="He G."/>
            <person name="Yan M."/>
            <person name="Ng V."/>
            <person name="Cullen D."/>
            <person name="Martin F."/>
            <person name="Rosso M.-N."/>
            <person name="Henrissat B."/>
            <person name="Hibbett D."/>
            <person name="Martinez A.T."/>
            <person name="Grigoriev I.V."/>
        </authorList>
    </citation>
    <scope>NUCLEOTIDE SEQUENCE</scope>
    <source>
        <strain evidence="2">AH 40177</strain>
    </source>
</reference>
<organism evidence="2 3">
    <name type="scientific">Rhodocollybia butyracea</name>
    <dbReference type="NCBI Taxonomy" id="206335"/>
    <lineage>
        <taxon>Eukaryota</taxon>
        <taxon>Fungi</taxon>
        <taxon>Dikarya</taxon>
        <taxon>Basidiomycota</taxon>
        <taxon>Agaricomycotina</taxon>
        <taxon>Agaricomycetes</taxon>
        <taxon>Agaricomycetidae</taxon>
        <taxon>Agaricales</taxon>
        <taxon>Marasmiineae</taxon>
        <taxon>Omphalotaceae</taxon>
        <taxon>Rhodocollybia</taxon>
    </lineage>
</organism>
<sequence>MLGAFFTFISWSISKIVTTSWNLPSNFKIAMACILILCLNKFWDVHDKEIAARWQIIFRLNAALSFCKLVFQKVKPLCDSPYTRLASTCIYQLFLGHDFPSFWTLKVTIDLVEYSHWFEPFSGEILQVFANWMESTYSTSFTANYFATSEGRVVRAAWDRVEFPWIRWYAKVVLRKRHEESSGVDPHALYRTAQAVPATNNLPTINNLPTTNNPPTTNSHST</sequence>
<protein>
    <submittedName>
        <fullName evidence="2">Uncharacterized protein</fullName>
    </submittedName>
</protein>
<accession>A0A9P5Q9G2</accession>